<evidence type="ECO:0000256" key="1">
    <source>
        <dbReference type="SAM" id="SignalP"/>
    </source>
</evidence>
<feature type="signal peptide" evidence="1">
    <location>
        <begin position="1"/>
        <end position="18"/>
    </location>
</feature>
<evidence type="ECO:0008006" key="4">
    <source>
        <dbReference type="Google" id="ProtNLM"/>
    </source>
</evidence>
<evidence type="ECO:0000313" key="2">
    <source>
        <dbReference type="EMBL" id="QAR33780.1"/>
    </source>
</evidence>
<dbReference type="Gene3D" id="1.25.40.10">
    <property type="entry name" value="Tetratricopeptide repeat domain"/>
    <property type="match status" value="2"/>
</dbReference>
<proteinExistence type="predicted"/>
<gene>
    <name evidence="2" type="ORF">EP073_10300</name>
</gene>
<keyword evidence="3" id="KW-1185">Reference proteome</keyword>
<dbReference type="Proteomes" id="UP000287502">
    <property type="component" value="Chromosome"/>
</dbReference>
<dbReference type="KEGG" id="gtl:EP073_10300"/>
<sequence>MKKLFILLMTAASVSAFAADAEKGLTTEARTAYTKAHSFYEKGETVKAEDAIREYRKQFPEASHGLHSMLMGNICLKKQDKKCAMREFEDSAVFYGDNRQMWENAALLAYENKDYRKAEQLLNKLSSLGGLNMQEKKILFSVYFDEQQWGRAASVITPAEFKSLDDSDAKAVLAATFRADRKDSFYSMLKGRIDVSQNPDWWKYYAAFALEDGKIKEGVSAMRTYARTGNIGGADKITAAKLLARAKVYDEAAEFFTAAMNEVRLDCRDMVFAGNVARKAGKFENSISIFDKAVAAGCTDKALSSKAVTYFMKKDYGRAAETFVKSTEKEGNRSYGSYMAGLSYYKAGDKANARRFLKMTGKNSEYGRRAMKLLEYLEENDDKNS</sequence>
<dbReference type="EMBL" id="CP035108">
    <property type="protein sequence ID" value="QAR33780.1"/>
    <property type="molecule type" value="Genomic_DNA"/>
</dbReference>
<dbReference type="RefSeq" id="WP_128467066.1">
    <property type="nucleotide sequence ID" value="NZ_CP035108.1"/>
</dbReference>
<dbReference type="OrthoDB" id="9814448at2"/>
<name>A0A3R5V273_9BACT</name>
<protein>
    <recommendedName>
        <fullName evidence="4">Tetratricopeptide repeat protein</fullName>
    </recommendedName>
</protein>
<dbReference type="AlphaFoldDB" id="A0A3R5V273"/>
<organism evidence="2 3">
    <name type="scientific">Geovibrio thiophilus</name>
    <dbReference type="NCBI Taxonomy" id="139438"/>
    <lineage>
        <taxon>Bacteria</taxon>
        <taxon>Pseudomonadati</taxon>
        <taxon>Deferribacterota</taxon>
        <taxon>Deferribacteres</taxon>
        <taxon>Deferribacterales</taxon>
        <taxon>Geovibrionaceae</taxon>
        <taxon>Geovibrio</taxon>
    </lineage>
</organism>
<keyword evidence="1" id="KW-0732">Signal</keyword>
<evidence type="ECO:0000313" key="3">
    <source>
        <dbReference type="Proteomes" id="UP000287502"/>
    </source>
</evidence>
<reference evidence="2 3" key="1">
    <citation type="submission" date="2019-01" db="EMBL/GenBank/DDBJ databases">
        <title>Geovibrio thiophilus DSM 11263, complete genome.</title>
        <authorList>
            <person name="Spring S."/>
            <person name="Bunk B."/>
            <person name="Sproer C."/>
        </authorList>
    </citation>
    <scope>NUCLEOTIDE SEQUENCE [LARGE SCALE GENOMIC DNA]</scope>
    <source>
        <strain evidence="2 3">DSM 11263</strain>
    </source>
</reference>
<accession>A0A3R5V273</accession>
<dbReference type="InterPro" id="IPR011990">
    <property type="entry name" value="TPR-like_helical_dom_sf"/>
</dbReference>
<dbReference type="SUPFAM" id="SSF48452">
    <property type="entry name" value="TPR-like"/>
    <property type="match status" value="2"/>
</dbReference>
<feature type="chain" id="PRO_5018655422" description="Tetratricopeptide repeat protein" evidence="1">
    <location>
        <begin position="19"/>
        <end position="385"/>
    </location>
</feature>